<reference evidence="2 3" key="1">
    <citation type="journal article" date="2015" name="Appl. Environ. Microbiol.">
        <title>Nanoarchaeota, Their Sulfolobales Host, and Nanoarchaeota Virus Distribution across Yellowstone National Park Hot Springs.</title>
        <authorList>
            <person name="Munson-McGee J.H."/>
            <person name="Field E.K."/>
            <person name="Bateson M."/>
            <person name="Rooney C."/>
            <person name="Stepanauskas R."/>
            <person name="Young M.J."/>
        </authorList>
    </citation>
    <scope>NUCLEOTIDE SEQUENCE [LARGE SCALE GENOMIC DNA]</scope>
    <source>
        <strain evidence="2">SCGC AC-742_N10</strain>
    </source>
</reference>
<keyword evidence="1" id="KW-0812">Transmembrane</keyword>
<gene>
    <name evidence="2" type="ORF">DDW13_00515</name>
</gene>
<name>A0A2T9XBU1_9CREN</name>
<evidence type="ECO:0000313" key="2">
    <source>
        <dbReference type="EMBL" id="PVU77577.1"/>
    </source>
</evidence>
<dbReference type="AlphaFoldDB" id="A0A2T9XBU1"/>
<evidence type="ECO:0000313" key="3">
    <source>
        <dbReference type="Proteomes" id="UP000245638"/>
    </source>
</evidence>
<accession>A0A2T9XBU1</accession>
<protein>
    <submittedName>
        <fullName evidence="2">Uncharacterized protein</fullName>
    </submittedName>
</protein>
<dbReference type="Proteomes" id="UP000245638">
    <property type="component" value="Unassembled WGS sequence"/>
</dbReference>
<sequence>MHILTKIGLIALVIGIILAGIGFYGFSSLVNEMEPVIELHGAQRITLGPYQNYTISVSPSPGRIIAFAYNSTSPIDVTLPSSFTNSTSPSTAERVYLSPTGDISGIIEFHNPSNSSIVVYYILKYIEVSTIDVYSLAFVLLGALLFIVGLIIAIIGLVIGRKKRT</sequence>
<keyword evidence="1" id="KW-0472">Membrane</keyword>
<proteinExistence type="predicted"/>
<feature type="transmembrane region" description="Helical" evidence="1">
    <location>
        <begin position="7"/>
        <end position="26"/>
    </location>
</feature>
<evidence type="ECO:0000256" key="1">
    <source>
        <dbReference type="SAM" id="Phobius"/>
    </source>
</evidence>
<keyword evidence="1" id="KW-1133">Transmembrane helix</keyword>
<dbReference type="EMBL" id="QEFD01000020">
    <property type="protein sequence ID" value="PVU77577.1"/>
    <property type="molecule type" value="Genomic_DNA"/>
</dbReference>
<organism evidence="2 3">
    <name type="scientific">Acidianus hospitalis</name>
    <dbReference type="NCBI Taxonomy" id="563177"/>
    <lineage>
        <taxon>Archaea</taxon>
        <taxon>Thermoproteota</taxon>
        <taxon>Thermoprotei</taxon>
        <taxon>Sulfolobales</taxon>
        <taxon>Sulfolobaceae</taxon>
        <taxon>Acidianus</taxon>
    </lineage>
</organism>
<comment type="caution">
    <text evidence="2">The sequence shown here is derived from an EMBL/GenBank/DDBJ whole genome shotgun (WGS) entry which is preliminary data.</text>
</comment>
<feature type="transmembrane region" description="Helical" evidence="1">
    <location>
        <begin position="133"/>
        <end position="159"/>
    </location>
</feature>